<proteinExistence type="predicted"/>
<organism evidence="1 2">
    <name type="scientific">Rhodococcus opacus</name>
    <name type="common">Nocardia opaca</name>
    <dbReference type="NCBI Taxonomy" id="37919"/>
    <lineage>
        <taxon>Bacteria</taxon>
        <taxon>Bacillati</taxon>
        <taxon>Actinomycetota</taxon>
        <taxon>Actinomycetes</taxon>
        <taxon>Mycobacteriales</taxon>
        <taxon>Nocardiaceae</taxon>
        <taxon>Rhodococcus</taxon>
    </lineage>
</organism>
<dbReference type="Proteomes" id="UP000028488">
    <property type="component" value="Plasmid pPDG2"/>
</dbReference>
<dbReference type="EMBL" id="CP008949">
    <property type="protein sequence ID" value="AII10985.1"/>
    <property type="molecule type" value="Genomic_DNA"/>
</dbReference>
<geneLocation type="plasmid" evidence="1 2">
    <name>pPDG2</name>
</geneLocation>
<evidence type="ECO:0000313" key="2">
    <source>
        <dbReference type="Proteomes" id="UP000028488"/>
    </source>
</evidence>
<accession>A0A076EYD7</accession>
<protein>
    <recommendedName>
        <fullName evidence="3">Dihydrodiol dehydrogenase</fullName>
    </recommendedName>
</protein>
<dbReference type="RefSeq" id="WP_128643456.1">
    <property type="nucleotide sequence ID" value="NZ_CP008949.1"/>
</dbReference>
<gene>
    <name evidence="1" type="ORF">EP51_43555</name>
</gene>
<sequence>MTLKWEGQDQDAESARRAAAELETLLAASTAKPLVIANEFAEVMVRKVETRNGVRLLIQSAKSGQWVSVDPLELESLTWQNEKTFAAMVGNMFAPLIPEEEEP</sequence>
<reference evidence="1 2" key="1">
    <citation type="submission" date="2014-07" db="EMBL/GenBank/DDBJ databases">
        <title>Genome Sequence of Rhodococcus opacus Strain R7, a Biodegrader of Mono- and Polycyclic Aromatic Hydrocarbons.</title>
        <authorList>
            <person name="Di Gennaro P."/>
            <person name="Zampolli J."/>
            <person name="Presti I."/>
            <person name="Cappelletti M."/>
            <person name="D'Ursi P."/>
            <person name="Orro A."/>
            <person name="Mezzelani A."/>
            <person name="Milanesi L."/>
        </authorList>
    </citation>
    <scope>NUCLEOTIDE SEQUENCE [LARGE SCALE GENOMIC DNA]</scope>
    <source>
        <strain evidence="1 2">R7</strain>
        <plasmid evidence="1">pPDG2</plasmid>
    </source>
</reference>
<keyword evidence="1" id="KW-0614">Plasmid</keyword>
<name>A0A076EYD7_RHOOP</name>
<dbReference type="AlphaFoldDB" id="A0A076EYD7"/>
<evidence type="ECO:0000313" key="1">
    <source>
        <dbReference type="EMBL" id="AII10985.1"/>
    </source>
</evidence>
<evidence type="ECO:0008006" key="3">
    <source>
        <dbReference type="Google" id="ProtNLM"/>
    </source>
</evidence>